<keyword evidence="7" id="KW-1185">Reference proteome</keyword>
<dbReference type="eggNOG" id="COG2755">
    <property type="taxonomic scope" value="Bacteria"/>
</dbReference>
<dbReference type="GO" id="GO:0004806">
    <property type="term" value="F:triacylglycerol lipase activity"/>
    <property type="evidence" value="ECO:0007669"/>
    <property type="project" value="TreeGrafter"/>
</dbReference>
<dbReference type="Pfam" id="PF13472">
    <property type="entry name" value="Lipase_GDSL_2"/>
    <property type="match status" value="1"/>
</dbReference>
<dbReference type="InterPro" id="IPR013830">
    <property type="entry name" value="SGNH_hydro"/>
</dbReference>
<dbReference type="GO" id="GO:0019433">
    <property type="term" value="P:triglyceride catabolic process"/>
    <property type="evidence" value="ECO:0007669"/>
    <property type="project" value="TreeGrafter"/>
</dbReference>
<keyword evidence="2" id="KW-1015">Disulfide bond</keyword>
<evidence type="ECO:0000313" key="6">
    <source>
        <dbReference type="EMBL" id="SEM81973.1"/>
    </source>
</evidence>
<feature type="active site" evidence="1">
    <location>
        <position position="295"/>
    </location>
</feature>
<evidence type="ECO:0000313" key="7">
    <source>
        <dbReference type="Proteomes" id="UP000183015"/>
    </source>
</evidence>
<keyword evidence="4" id="KW-0732">Signal</keyword>
<evidence type="ECO:0000256" key="3">
    <source>
        <dbReference type="SAM" id="MobiDB-lite"/>
    </source>
</evidence>
<feature type="active site" description="Nucleophile" evidence="1">
    <location>
        <position position="64"/>
    </location>
</feature>
<feature type="compositionally biased region" description="Low complexity" evidence="3">
    <location>
        <begin position="35"/>
        <end position="49"/>
    </location>
</feature>
<accession>A0A1H8BGL8</accession>
<proteinExistence type="predicted"/>
<dbReference type="RefSeq" id="WP_052438963.1">
    <property type="nucleotide sequence ID" value="NZ_BBPN01000022.1"/>
</dbReference>
<name>A0A1H8BGL8_STRJI</name>
<feature type="domain" description="SGNH hydrolase-type esterase" evidence="5">
    <location>
        <begin position="60"/>
        <end position="301"/>
    </location>
</feature>
<dbReference type="Proteomes" id="UP000183015">
    <property type="component" value="Unassembled WGS sequence"/>
</dbReference>
<dbReference type="AlphaFoldDB" id="A0A1H8BGL8"/>
<dbReference type="STRING" id="235985.SAMN05414137_16511"/>
<gene>
    <name evidence="6" type="ORF">SAMN05414137_16511</name>
</gene>
<feature type="region of interest" description="Disordered" evidence="3">
    <location>
        <begin position="25"/>
        <end position="49"/>
    </location>
</feature>
<sequence>MGIRRAGAAVTAAVLCAGLAACGGGGGSGTDRPARSSASGRAAPASASPSPLLAAGPYVALGDSYTAGPDIPQQTGTPAGCARSSQAYPALLAARLRLAPAAFRDMSCSGAQVAELTRRQVTSDGVNPAQLSALTPATRLVTLGIGGNDIGFADLVGRCVSAGLLRQTPCREQLTSGGEDSVEARIVVAGERLGGALAQIHRRAPHARVLVVGYPEILPADGASCTASLAIGAGDVAYLRLKEQHLNAMLRRRAEAAGAAYVDTWTPSVGHDACSPAATRWVEPLLPSAPAASMHPNARGEAGMAAAVLTMLGEG</sequence>
<feature type="disulfide bond" evidence="2">
    <location>
        <begin position="159"/>
        <end position="170"/>
    </location>
</feature>
<feature type="disulfide bond" evidence="2">
    <location>
        <begin position="81"/>
        <end position="108"/>
    </location>
</feature>
<organism evidence="6 7">
    <name type="scientific">Streptacidiphilus jiangxiensis</name>
    <dbReference type="NCBI Taxonomy" id="235985"/>
    <lineage>
        <taxon>Bacteria</taxon>
        <taxon>Bacillati</taxon>
        <taxon>Actinomycetota</taxon>
        <taxon>Actinomycetes</taxon>
        <taxon>Kitasatosporales</taxon>
        <taxon>Streptomycetaceae</taxon>
        <taxon>Streptacidiphilus</taxon>
    </lineage>
</organism>
<dbReference type="InterPro" id="IPR036514">
    <property type="entry name" value="SGNH_hydro_sf"/>
</dbReference>
<evidence type="ECO:0000256" key="2">
    <source>
        <dbReference type="PIRSR" id="PIRSR637460-2"/>
    </source>
</evidence>
<dbReference type="SUPFAM" id="SSF52266">
    <property type="entry name" value="SGNH hydrolase"/>
    <property type="match status" value="1"/>
</dbReference>
<dbReference type="PANTHER" id="PTHR37981:SF1">
    <property type="entry name" value="SGNH HYDROLASE-TYPE ESTERASE DOMAIN-CONTAINING PROTEIN"/>
    <property type="match status" value="1"/>
</dbReference>
<evidence type="ECO:0000256" key="4">
    <source>
        <dbReference type="SAM" id="SignalP"/>
    </source>
</evidence>
<reference evidence="7" key="1">
    <citation type="submission" date="2016-10" db="EMBL/GenBank/DDBJ databases">
        <authorList>
            <person name="Varghese N."/>
        </authorList>
    </citation>
    <scope>NUCLEOTIDE SEQUENCE [LARGE SCALE GENOMIC DNA]</scope>
    <source>
        <strain evidence="7">DSM 45096 / BCRC 16803 / CGMCC 4.1857 / CIP 109030 / JCM 12277 / KCTC 19219 / NBRC 100920 / 33214</strain>
    </source>
</reference>
<feature type="signal peptide" evidence="4">
    <location>
        <begin position="1"/>
        <end position="23"/>
    </location>
</feature>
<dbReference type="CDD" id="cd01823">
    <property type="entry name" value="SEST_like"/>
    <property type="match status" value="1"/>
</dbReference>
<feature type="chain" id="PRO_5010318412" evidence="4">
    <location>
        <begin position="24"/>
        <end position="315"/>
    </location>
</feature>
<dbReference type="InterPro" id="IPR037460">
    <property type="entry name" value="SEST-like"/>
</dbReference>
<evidence type="ECO:0000259" key="5">
    <source>
        <dbReference type="Pfam" id="PF13472"/>
    </source>
</evidence>
<dbReference type="EMBL" id="FOAZ01000065">
    <property type="protein sequence ID" value="SEM81973.1"/>
    <property type="molecule type" value="Genomic_DNA"/>
</dbReference>
<evidence type="ECO:0000256" key="1">
    <source>
        <dbReference type="PIRSR" id="PIRSR637460-1"/>
    </source>
</evidence>
<dbReference type="PROSITE" id="PS51257">
    <property type="entry name" value="PROKAR_LIPOPROTEIN"/>
    <property type="match status" value="1"/>
</dbReference>
<protein>
    <submittedName>
        <fullName evidence="6">GDSL-like Lipase/Acylhydrolase family protein</fullName>
    </submittedName>
</protein>
<dbReference type="PANTHER" id="PTHR37981">
    <property type="entry name" value="LIPASE 2"/>
    <property type="match status" value="1"/>
</dbReference>
<keyword evidence="6" id="KW-0378">Hydrolase</keyword>
<dbReference type="Gene3D" id="3.40.50.1110">
    <property type="entry name" value="SGNH hydrolase"/>
    <property type="match status" value="1"/>
</dbReference>